<dbReference type="NCBIfam" id="NF004622">
    <property type="entry name" value="PRK05962.1"/>
    <property type="match status" value="1"/>
</dbReference>
<reference evidence="2 3" key="1">
    <citation type="submission" date="2020-08" db="EMBL/GenBank/DDBJ databases">
        <title>Functional genomics of gut bacteria from endangered species of beetles.</title>
        <authorList>
            <person name="Carlos-Shanley C."/>
        </authorList>
    </citation>
    <scope>NUCLEOTIDE SEQUENCE [LARGE SCALE GENOMIC DNA]</scope>
    <source>
        <strain evidence="2 3">S00124</strain>
    </source>
</reference>
<dbReference type="EC" id="6.3.5.7" evidence="2"/>
<evidence type="ECO:0000313" key="3">
    <source>
        <dbReference type="Proteomes" id="UP000562492"/>
    </source>
</evidence>
<dbReference type="InterPro" id="IPR023631">
    <property type="entry name" value="Amidase_dom"/>
</dbReference>
<dbReference type="SUPFAM" id="SSF75304">
    <property type="entry name" value="Amidase signature (AS) enzymes"/>
    <property type="match status" value="1"/>
</dbReference>
<sequence length="433" mass="45653">MPTSTQRLDHTLHALKALGDEGHRIFTQIYADAAREAAQAADARAARGLSLGPIDGKLVSLKDLLDVAGEVTTAGAAMRRSSTPAAHDAPVVQRLRAAGAVIIGKTNMTEFAFSGVGINPHFGTPGNAQEAERIPGGSSSGAGVSVGRGLVDIAIGSDTGGSVRIPAAFNGTVGFKPTQARVSREGAFPLSFTLDSLGPLARSVADCATADAVMAGEAPTPLPARSVRGLRIGLPQGLPWEQCSAEVLQKTEQAIESLQAQGAVFTKLPWQALMAAPGQLQSEGTIIAAEAAAIHREALAHQRDAFDPRVLSRMDKGRSLTAPYYVNLLQQRQRLQVEMDAAMQNVDLLLLPTIAITAPRIADLLEDDDAFFAANGLILRNTSIFNFYDLPALSLPAPRAAKELPVGIMLVGQRMQDRQLLAMAAAIEQLLQE</sequence>
<keyword evidence="2" id="KW-0436">Ligase</keyword>
<proteinExistence type="predicted"/>
<dbReference type="EC" id="6.3.5.6" evidence="2"/>
<gene>
    <name evidence="2" type="ORF">HNP33_000102</name>
</gene>
<dbReference type="PROSITE" id="PS00571">
    <property type="entry name" value="AMIDASES"/>
    <property type="match status" value="1"/>
</dbReference>
<dbReference type="GO" id="GO:0050566">
    <property type="term" value="F:asparaginyl-tRNA synthase (glutamine-hydrolyzing) activity"/>
    <property type="evidence" value="ECO:0007669"/>
    <property type="project" value="UniProtKB-EC"/>
</dbReference>
<keyword evidence="3" id="KW-1185">Reference proteome</keyword>
<organism evidence="2 3">
    <name type="scientific">Comamonas odontotermitis</name>
    <dbReference type="NCBI Taxonomy" id="379895"/>
    <lineage>
        <taxon>Bacteria</taxon>
        <taxon>Pseudomonadati</taxon>
        <taxon>Pseudomonadota</taxon>
        <taxon>Betaproteobacteria</taxon>
        <taxon>Burkholderiales</taxon>
        <taxon>Comamonadaceae</taxon>
        <taxon>Comamonas</taxon>
    </lineage>
</organism>
<dbReference type="InterPro" id="IPR036928">
    <property type="entry name" value="AS_sf"/>
</dbReference>
<feature type="domain" description="Amidase" evidence="1">
    <location>
        <begin position="26"/>
        <end position="421"/>
    </location>
</feature>
<name>A0ABR6RAI5_9BURK</name>
<dbReference type="Proteomes" id="UP000562492">
    <property type="component" value="Unassembled WGS sequence"/>
</dbReference>
<accession>A0ABR6RAI5</accession>
<dbReference type="Pfam" id="PF01425">
    <property type="entry name" value="Amidase"/>
    <property type="match status" value="1"/>
</dbReference>
<dbReference type="Gene3D" id="3.90.1300.10">
    <property type="entry name" value="Amidase signature (AS) domain"/>
    <property type="match status" value="1"/>
</dbReference>
<dbReference type="EMBL" id="JACHKZ010000001">
    <property type="protein sequence ID" value="MBB6576054.1"/>
    <property type="molecule type" value="Genomic_DNA"/>
</dbReference>
<dbReference type="PANTHER" id="PTHR11895">
    <property type="entry name" value="TRANSAMIDASE"/>
    <property type="match status" value="1"/>
</dbReference>
<dbReference type="PANTHER" id="PTHR11895:SF176">
    <property type="entry name" value="AMIDASE AMID-RELATED"/>
    <property type="match status" value="1"/>
</dbReference>
<evidence type="ECO:0000259" key="1">
    <source>
        <dbReference type="Pfam" id="PF01425"/>
    </source>
</evidence>
<dbReference type="InterPro" id="IPR020556">
    <property type="entry name" value="Amidase_CS"/>
</dbReference>
<protein>
    <submittedName>
        <fullName evidence="2">Aspartyl-tRNA(Asn)/glutamyl-tRNA(Gln) amidotransferase subunit A</fullName>
        <ecNumber evidence="2">6.3.5.6</ecNumber>
        <ecNumber evidence="2">6.3.5.7</ecNumber>
    </submittedName>
</protein>
<evidence type="ECO:0000313" key="2">
    <source>
        <dbReference type="EMBL" id="MBB6576054.1"/>
    </source>
</evidence>
<dbReference type="GO" id="GO:0050567">
    <property type="term" value="F:glutaminyl-tRNA synthase (glutamine-hydrolyzing) activity"/>
    <property type="evidence" value="ECO:0007669"/>
    <property type="project" value="UniProtKB-EC"/>
</dbReference>
<dbReference type="RefSeq" id="WP_184704163.1">
    <property type="nucleotide sequence ID" value="NZ_JACHKZ010000001.1"/>
</dbReference>
<comment type="caution">
    <text evidence="2">The sequence shown here is derived from an EMBL/GenBank/DDBJ whole genome shotgun (WGS) entry which is preliminary data.</text>
</comment>
<dbReference type="InterPro" id="IPR000120">
    <property type="entry name" value="Amidase"/>
</dbReference>
<dbReference type="NCBIfam" id="NF005460">
    <property type="entry name" value="PRK07056.1"/>
    <property type="match status" value="1"/>
</dbReference>